<dbReference type="EMBL" id="BMAU01021213">
    <property type="protein sequence ID" value="GFX99587.1"/>
    <property type="molecule type" value="Genomic_DNA"/>
</dbReference>
<proteinExistence type="predicted"/>
<protein>
    <submittedName>
        <fullName evidence="1">Uncharacterized protein</fullName>
    </submittedName>
</protein>
<evidence type="ECO:0000313" key="2">
    <source>
        <dbReference type="Proteomes" id="UP000887159"/>
    </source>
</evidence>
<reference evidence="1" key="1">
    <citation type="submission" date="2020-08" db="EMBL/GenBank/DDBJ databases">
        <title>Multicomponent nature underlies the extraordinary mechanical properties of spider dragline silk.</title>
        <authorList>
            <person name="Kono N."/>
            <person name="Nakamura H."/>
            <person name="Mori M."/>
            <person name="Yoshida Y."/>
            <person name="Ohtoshi R."/>
            <person name="Malay A.D."/>
            <person name="Moran D.A.P."/>
            <person name="Tomita M."/>
            <person name="Numata K."/>
            <person name="Arakawa K."/>
        </authorList>
    </citation>
    <scope>NUCLEOTIDE SEQUENCE</scope>
</reference>
<dbReference type="Proteomes" id="UP000887159">
    <property type="component" value="Unassembled WGS sequence"/>
</dbReference>
<sequence>MPAFEISAVNNDYGTPSNDISLSTLKRLVYRTDVRKVGGYPRKTTASDDRYIILQAKRDCNHTLGNIVQHLHTVSRQQISREDHTLSEVFNTTRDPSIVNHILVSIPKVLLTISGDKLNKNKAGKGQKRFTSVDDRRIKRLCLQDGRMSSMVIRRYLNYAGVSVSSRTVRK</sequence>
<dbReference type="AlphaFoldDB" id="A0A8X6V998"/>
<evidence type="ECO:0000313" key="1">
    <source>
        <dbReference type="EMBL" id="GFX99587.1"/>
    </source>
</evidence>
<accession>A0A8X6V998</accession>
<comment type="caution">
    <text evidence="1">The sequence shown here is derived from an EMBL/GenBank/DDBJ whole genome shotgun (WGS) entry which is preliminary data.</text>
</comment>
<name>A0A8X6V998_TRICX</name>
<organism evidence="1 2">
    <name type="scientific">Trichonephila clavipes</name>
    <name type="common">Golden silk orbweaver</name>
    <name type="synonym">Nephila clavipes</name>
    <dbReference type="NCBI Taxonomy" id="2585209"/>
    <lineage>
        <taxon>Eukaryota</taxon>
        <taxon>Metazoa</taxon>
        <taxon>Ecdysozoa</taxon>
        <taxon>Arthropoda</taxon>
        <taxon>Chelicerata</taxon>
        <taxon>Arachnida</taxon>
        <taxon>Araneae</taxon>
        <taxon>Araneomorphae</taxon>
        <taxon>Entelegynae</taxon>
        <taxon>Araneoidea</taxon>
        <taxon>Nephilidae</taxon>
        <taxon>Trichonephila</taxon>
    </lineage>
</organism>
<keyword evidence="2" id="KW-1185">Reference proteome</keyword>
<gene>
    <name evidence="1" type="ORF">TNCV_5026411</name>
</gene>